<dbReference type="Gene3D" id="1.10.510.10">
    <property type="entry name" value="Transferase(Phosphotransferase) domain 1"/>
    <property type="match status" value="1"/>
</dbReference>
<dbReference type="InterPro" id="IPR000719">
    <property type="entry name" value="Prot_kinase_dom"/>
</dbReference>
<evidence type="ECO:0000259" key="7">
    <source>
        <dbReference type="PROSITE" id="PS50011"/>
    </source>
</evidence>
<dbReference type="AlphaFoldDB" id="A0A7W9IJ40"/>
<dbReference type="EMBL" id="JACHMP010000001">
    <property type="protein sequence ID" value="MBB5821655.1"/>
    <property type="molecule type" value="Genomic_DNA"/>
</dbReference>
<sequence>MSEDLPRVLAGRYRLLSPLGEGGTSTVRRAWDESLDRAVAIRDVVPPAWMPAESRELWLRRIPLEMRPMTRVKSHSGIVAVHDVVEEDGLPWIVMDLVEGPSLARVIETEGRLDEVRVAEIGLQVITALAWMSETYGILHQDVRPSNILFEDGRVMLTGFWISAVVRGVIDCSFEHLTDVLPYLAPERILSQRPSTSADLWAMGVTLYEAVEGRRPFEEESTMGTLAAVVFRPPAPTRYADRLRPVIEGLLRKDPAERLTVAQATALLSQVATEAPLDGPSEVATGAPPDGPSQMTAETPPDRPSEAATEAPAGRPRRLRLGRPFSRGAGRRPGWP</sequence>
<accession>A0A7W9IJ40</accession>
<evidence type="ECO:0000256" key="1">
    <source>
        <dbReference type="ARBA" id="ARBA00012513"/>
    </source>
</evidence>
<keyword evidence="9" id="KW-1185">Reference proteome</keyword>
<evidence type="ECO:0000256" key="2">
    <source>
        <dbReference type="ARBA" id="ARBA00022679"/>
    </source>
</evidence>
<dbReference type="PROSITE" id="PS00109">
    <property type="entry name" value="PROTEIN_KINASE_TYR"/>
    <property type="match status" value="1"/>
</dbReference>
<dbReference type="Pfam" id="PF00069">
    <property type="entry name" value="Pkinase"/>
    <property type="match status" value="1"/>
</dbReference>
<dbReference type="InterPro" id="IPR008266">
    <property type="entry name" value="Tyr_kinase_AS"/>
</dbReference>
<name>A0A7W9IJ40_9ACTN</name>
<keyword evidence="4 8" id="KW-0418">Kinase</keyword>
<feature type="region of interest" description="Disordered" evidence="6">
    <location>
        <begin position="275"/>
        <end position="336"/>
    </location>
</feature>
<dbReference type="InterPro" id="IPR050660">
    <property type="entry name" value="NEK_Ser/Thr_kinase"/>
</dbReference>
<proteinExistence type="predicted"/>
<dbReference type="Proteomes" id="UP000540685">
    <property type="component" value="Unassembled WGS sequence"/>
</dbReference>
<keyword evidence="2" id="KW-0808">Transferase</keyword>
<dbReference type="PANTHER" id="PTHR43671">
    <property type="entry name" value="SERINE/THREONINE-PROTEIN KINASE NEK"/>
    <property type="match status" value="1"/>
</dbReference>
<dbReference type="GO" id="GO:0005524">
    <property type="term" value="F:ATP binding"/>
    <property type="evidence" value="ECO:0007669"/>
    <property type="project" value="UniProtKB-KW"/>
</dbReference>
<evidence type="ECO:0000313" key="8">
    <source>
        <dbReference type="EMBL" id="MBB5821655.1"/>
    </source>
</evidence>
<gene>
    <name evidence="8" type="ORF">F4562_004717</name>
</gene>
<reference evidence="8 9" key="1">
    <citation type="submission" date="2020-08" db="EMBL/GenBank/DDBJ databases">
        <title>Sequencing the genomes of 1000 actinobacteria strains.</title>
        <authorList>
            <person name="Klenk H.-P."/>
        </authorList>
    </citation>
    <scope>NUCLEOTIDE SEQUENCE [LARGE SCALE GENOMIC DNA]</scope>
    <source>
        <strain evidence="8 9">DSM 46887</strain>
    </source>
</reference>
<dbReference type="PANTHER" id="PTHR43671:SF13">
    <property type="entry name" value="SERINE_THREONINE-PROTEIN KINASE NEK2"/>
    <property type="match status" value="1"/>
</dbReference>
<dbReference type="GO" id="GO:0004674">
    <property type="term" value="F:protein serine/threonine kinase activity"/>
    <property type="evidence" value="ECO:0007669"/>
    <property type="project" value="UniProtKB-KW"/>
</dbReference>
<evidence type="ECO:0000256" key="4">
    <source>
        <dbReference type="ARBA" id="ARBA00022777"/>
    </source>
</evidence>
<dbReference type="CDD" id="cd14014">
    <property type="entry name" value="STKc_PknB_like"/>
    <property type="match status" value="1"/>
</dbReference>
<evidence type="ECO:0000256" key="5">
    <source>
        <dbReference type="ARBA" id="ARBA00022840"/>
    </source>
</evidence>
<evidence type="ECO:0000256" key="3">
    <source>
        <dbReference type="ARBA" id="ARBA00022741"/>
    </source>
</evidence>
<evidence type="ECO:0000313" key="9">
    <source>
        <dbReference type="Proteomes" id="UP000540685"/>
    </source>
</evidence>
<keyword evidence="8" id="KW-0723">Serine/threonine-protein kinase</keyword>
<dbReference type="EC" id="2.7.11.1" evidence="1"/>
<dbReference type="RefSeq" id="WP_184541138.1">
    <property type="nucleotide sequence ID" value="NZ_JACHMP010000001.1"/>
</dbReference>
<feature type="domain" description="Protein kinase" evidence="7">
    <location>
        <begin position="13"/>
        <end position="268"/>
    </location>
</feature>
<evidence type="ECO:0000256" key="6">
    <source>
        <dbReference type="SAM" id="MobiDB-lite"/>
    </source>
</evidence>
<dbReference type="PROSITE" id="PS50011">
    <property type="entry name" value="PROTEIN_KINASE_DOM"/>
    <property type="match status" value="1"/>
</dbReference>
<comment type="caution">
    <text evidence="8">The sequence shown here is derived from an EMBL/GenBank/DDBJ whole genome shotgun (WGS) entry which is preliminary data.</text>
</comment>
<keyword evidence="3" id="KW-0547">Nucleotide-binding</keyword>
<dbReference type="SUPFAM" id="SSF56112">
    <property type="entry name" value="Protein kinase-like (PK-like)"/>
    <property type="match status" value="1"/>
</dbReference>
<keyword evidence="5" id="KW-0067">ATP-binding</keyword>
<dbReference type="InterPro" id="IPR011009">
    <property type="entry name" value="Kinase-like_dom_sf"/>
</dbReference>
<dbReference type="Gene3D" id="3.30.200.20">
    <property type="entry name" value="Phosphorylase Kinase, domain 1"/>
    <property type="match status" value="1"/>
</dbReference>
<protein>
    <recommendedName>
        <fullName evidence="1">non-specific serine/threonine protein kinase</fullName>
        <ecNumber evidence="1">2.7.11.1</ecNumber>
    </recommendedName>
</protein>
<organism evidence="8 9">
    <name type="scientific">Streptosporangium becharense</name>
    <dbReference type="NCBI Taxonomy" id="1816182"/>
    <lineage>
        <taxon>Bacteria</taxon>
        <taxon>Bacillati</taxon>
        <taxon>Actinomycetota</taxon>
        <taxon>Actinomycetes</taxon>
        <taxon>Streptosporangiales</taxon>
        <taxon>Streptosporangiaceae</taxon>
        <taxon>Streptosporangium</taxon>
    </lineage>
</organism>